<protein>
    <submittedName>
        <fullName evidence="1">Uncharacterized protein</fullName>
    </submittedName>
</protein>
<dbReference type="AlphaFoldDB" id="A0A7G6T4D9"/>
<sequence length="60" mass="6775">MTAPAKPGLPLFFPLDIPTTWTPDQALAVFELLTELRDKIWSCYAIDIQQEIQSQQAPTD</sequence>
<name>A0A7G6T4D9_9HYPH</name>
<geneLocation type="plasmid" evidence="1 2">
    <name>p_2</name>
</geneLocation>
<proteinExistence type="predicted"/>
<keyword evidence="1" id="KW-0614">Plasmid</keyword>
<dbReference type="Proteomes" id="UP000515465">
    <property type="component" value="Plasmid p_2"/>
</dbReference>
<dbReference type="EMBL" id="CP050297">
    <property type="protein sequence ID" value="QND61621.1"/>
    <property type="molecule type" value="Genomic_DNA"/>
</dbReference>
<organism evidence="1 2">
    <name type="scientific">Mesorhizobium huakuii</name>
    <dbReference type="NCBI Taxonomy" id="28104"/>
    <lineage>
        <taxon>Bacteria</taxon>
        <taxon>Pseudomonadati</taxon>
        <taxon>Pseudomonadota</taxon>
        <taxon>Alphaproteobacteria</taxon>
        <taxon>Hyphomicrobiales</taxon>
        <taxon>Phyllobacteriaceae</taxon>
        <taxon>Mesorhizobium</taxon>
    </lineage>
</organism>
<evidence type="ECO:0000313" key="2">
    <source>
        <dbReference type="Proteomes" id="UP000515465"/>
    </source>
</evidence>
<accession>A0A7G6T4D9</accession>
<reference evidence="2" key="1">
    <citation type="journal article" date="2020" name="Mol. Plant Microbe">
        <title>Rhizobial microsymbionts of the narrowly endemic Oxytropis species growing in Kamchatka are characterized by significant genetic diversity and possess a set of genes that are associated with T3SS and T6SS secretion systems and can affect the development of symbiosis.</title>
        <authorList>
            <person name="Safronova V."/>
            <person name="Guro P."/>
            <person name="Sazanova A."/>
            <person name="Kuznetsova I."/>
            <person name="Belimov A."/>
            <person name="Yakubov V."/>
            <person name="Chirak E."/>
            <person name="Afonin A."/>
            <person name="Gogolev Y."/>
            <person name="Andronov E."/>
            <person name="Tikhonovich I."/>
        </authorList>
    </citation>
    <scope>NUCLEOTIDE SEQUENCE [LARGE SCALE GENOMIC DNA]</scope>
    <source>
        <strain evidence="2">583</strain>
        <plasmid evidence="2">p_2</plasmid>
    </source>
</reference>
<gene>
    <name evidence="1" type="ORF">HB778_35655</name>
</gene>
<dbReference type="RefSeq" id="WP_183465348.1">
    <property type="nucleotide sequence ID" value="NZ_CP050297.1"/>
</dbReference>
<evidence type="ECO:0000313" key="1">
    <source>
        <dbReference type="EMBL" id="QND61621.1"/>
    </source>
</evidence>